<dbReference type="AlphaFoldDB" id="A0A8S1H2U1"/>
<keyword evidence="3" id="KW-1185">Reference proteome</keyword>
<gene>
    <name evidence="2" type="ORF">CAUJ_LOCUS5502</name>
</gene>
<name>A0A8S1H2U1_9PELO</name>
<evidence type="ECO:0000313" key="3">
    <source>
        <dbReference type="Proteomes" id="UP000835052"/>
    </source>
</evidence>
<evidence type="ECO:0000256" key="1">
    <source>
        <dbReference type="SAM" id="MobiDB-lite"/>
    </source>
</evidence>
<comment type="caution">
    <text evidence="2">The sequence shown here is derived from an EMBL/GenBank/DDBJ whole genome shotgun (WGS) entry which is preliminary data.</text>
</comment>
<sequence>MIFEVPVDHYPMSQVSARLEELRPKLKLHLGAQAKRTSTRSLMEPLSAPVSRIQFTFPSLAEKRSLPTFRAQVPILKRADTAPALPVAPAQPPKNSPTSTPKKKLKPTRQNTTIGLLRLPTQMLVSIAALQ</sequence>
<proteinExistence type="predicted"/>
<evidence type="ECO:0000313" key="2">
    <source>
        <dbReference type="EMBL" id="CAD6189583.1"/>
    </source>
</evidence>
<organism evidence="2 3">
    <name type="scientific">Caenorhabditis auriculariae</name>
    <dbReference type="NCBI Taxonomy" id="2777116"/>
    <lineage>
        <taxon>Eukaryota</taxon>
        <taxon>Metazoa</taxon>
        <taxon>Ecdysozoa</taxon>
        <taxon>Nematoda</taxon>
        <taxon>Chromadorea</taxon>
        <taxon>Rhabditida</taxon>
        <taxon>Rhabditina</taxon>
        <taxon>Rhabditomorpha</taxon>
        <taxon>Rhabditoidea</taxon>
        <taxon>Rhabditidae</taxon>
        <taxon>Peloderinae</taxon>
        <taxon>Caenorhabditis</taxon>
    </lineage>
</organism>
<protein>
    <submittedName>
        <fullName evidence="2">Uncharacterized protein</fullName>
    </submittedName>
</protein>
<dbReference type="Proteomes" id="UP000835052">
    <property type="component" value="Unassembled WGS sequence"/>
</dbReference>
<feature type="region of interest" description="Disordered" evidence="1">
    <location>
        <begin position="80"/>
        <end position="110"/>
    </location>
</feature>
<dbReference type="EMBL" id="CAJGYM010000011">
    <property type="protein sequence ID" value="CAD6189583.1"/>
    <property type="molecule type" value="Genomic_DNA"/>
</dbReference>
<reference evidence="2" key="1">
    <citation type="submission" date="2020-10" db="EMBL/GenBank/DDBJ databases">
        <authorList>
            <person name="Kikuchi T."/>
        </authorList>
    </citation>
    <scope>NUCLEOTIDE SEQUENCE</scope>
    <source>
        <strain evidence="2">NKZ352</strain>
    </source>
</reference>
<accession>A0A8S1H2U1</accession>